<dbReference type="Proteomes" id="UP000320293">
    <property type="component" value="Unassembled WGS sequence"/>
</dbReference>
<sequence length="154" mass="16334">MKIKNRSFTVLLSFSIVLFSINCQAIAATFTPKGAIQGKGIDFLLNVAANVFTDILKGALNLPGLTQDTSLAEADFTDRGINTAYVLIALADDAQDKKAFFGSGKGSVNPEQTVFAKSTQWPGTTAKIGALIDRGLFFETISLGSPPKTSLNLT</sequence>
<protein>
    <submittedName>
        <fullName evidence="2">Uncharacterized protein</fullName>
    </submittedName>
</protein>
<dbReference type="EMBL" id="SFBF01000324">
    <property type="protein sequence ID" value="TRU43965.1"/>
    <property type="molecule type" value="Genomic_DNA"/>
</dbReference>
<dbReference type="AlphaFoldDB" id="A0A552FB69"/>
<evidence type="ECO:0000313" key="2">
    <source>
        <dbReference type="EMBL" id="TRU43965.1"/>
    </source>
</evidence>
<comment type="caution">
    <text evidence="2">The sequence shown here is derived from an EMBL/GenBank/DDBJ whole genome shotgun (WGS) entry which is preliminary data.</text>
</comment>
<proteinExistence type="predicted"/>
<organism evidence="2 3">
    <name type="scientific">Microcystis aeruginosa Ma_QC_Ca_00000000_S207</name>
    <dbReference type="NCBI Taxonomy" id="2486251"/>
    <lineage>
        <taxon>Bacteria</taxon>
        <taxon>Bacillati</taxon>
        <taxon>Cyanobacteriota</taxon>
        <taxon>Cyanophyceae</taxon>
        <taxon>Oscillatoriophycideae</taxon>
        <taxon>Chroococcales</taxon>
        <taxon>Microcystaceae</taxon>
        <taxon>Microcystis</taxon>
    </lineage>
</organism>
<evidence type="ECO:0000256" key="1">
    <source>
        <dbReference type="SAM" id="SignalP"/>
    </source>
</evidence>
<accession>A0A552FB69</accession>
<reference evidence="2 3" key="1">
    <citation type="submission" date="2019-01" db="EMBL/GenBank/DDBJ databases">
        <title>Coherence of Microcystis species and biogeography revealed through population genomics.</title>
        <authorList>
            <person name="Perez-Carrascal O.M."/>
            <person name="Terrat Y."/>
            <person name="Giani A."/>
            <person name="Fortin N."/>
            <person name="Tromas N."/>
            <person name="Shapiro B.J."/>
        </authorList>
    </citation>
    <scope>NUCLEOTIDE SEQUENCE [LARGE SCALE GENOMIC DNA]</scope>
    <source>
        <strain evidence="2">Ma_QC_Ca_00000000_S207</strain>
    </source>
</reference>
<name>A0A552FB69_MICAE</name>
<evidence type="ECO:0000313" key="3">
    <source>
        <dbReference type="Proteomes" id="UP000320293"/>
    </source>
</evidence>
<keyword evidence="1" id="KW-0732">Signal</keyword>
<feature type="chain" id="PRO_5022071105" evidence="1">
    <location>
        <begin position="28"/>
        <end position="154"/>
    </location>
</feature>
<feature type="signal peptide" evidence="1">
    <location>
        <begin position="1"/>
        <end position="27"/>
    </location>
</feature>
<gene>
    <name evidence="2" type="ORF">EWV91_17390</name>
</gene>